<organism evidence="1 2">
    <name type="scientific">Parascaris univalens</name>
    <name type="common">Nematode worm</name>
    <dbReference type="NCBI Taxonomy" id="6257"/>
    <lineage>
        <taxon>Eukaryota</taxon>
        <taxon>Metazoa</taxon>
        <taxon>Ecdysozoa</taxon>
        <taxon>Nematoda</taxon>
        <taxon>Chromadorea</taxon>
        <taxon>Rhabditida</taxon>
        <taxon>Spirurina</taxon>
        <taxon>Ascaridomorpha</taxon>
        <taxon>Ascaridoidea</taxon>
        <taxon>Ascarididae</taxon>
        <taxon>Parascaris</taxon>
    </lineage>
</organism>
<dbReference type="WBParaSite" id="PgR001X_g075_t01">
    <property type="protein sequence ID" value="PgR001X_g075_t01"/>
    <property type="gene ID" value="PgR001X_g075"/>
</dbReference>
<sequence>MSVPSSEVRGACAATKAHRKRRGEAMLASVLVLCVEYHVCAAQRPLDPRRVRDRCVRCVPLRSSCRQAIASQRMSSSDWGRRRDERLRWRVYFDALLRPATLSFQFHLTPPKRPPTTLTHTPRILTSLVFSSLASKLESFLSQRMHINLEQVLQKGHKW</sequence>
<protein>
    <submittedName>
        <fullName evidence="2">Secreted protein</fullName>
    </submittedName>
</protein>
<dbReference type="Proteomes" id="UP000887569">
    <property type="component" value="Unplaced"/>
</dbReference>
<evidence type="ECO:0000313" key="2">
    <source>
        <dbReference type="WBParaSite" id="PgR001X_g075_t01"/>
    </source>
</evidence>
<reference evidence="2" key="1">
    <citation type="submission" date="2022-11" db="UniProtKB">
        <authorList>
            <consortium name="WormBaseParasite"/>
        </authorList>
    </citation>
    <scope>IDENTIFICATION</scope>
</reference>
<name>A0A915A6F9_PARUN</name>
<dbReference type="AlphaFoldDB" id="A0A915A6F9"/>
<proteinExistence type="predicted"/>
<evidence type="ECO:0000313" key="1">
    <source>
        <dbReference type="Proteomes" id="UP000887569"/>
    </source>
</evidence>
<keyword evidence="1" id="KW-1185">Reference proteome</keyword>
<accession>A0A915A6F9</accession>